<gene>
    <name evidence="1" type="ORF">BZ3500_MVSOF-1268-A1-R1_CHR8-1G09750</name>
</gene>
<keyword evidence="2" id="KW-1185">Reference proteome</keyword>
<reference evidence="2" key="1">
    <citation type="submission" date="2016-10" db="EMBL/GenBank/DDBJ databases">
        <authorList>
            <person name="Jeantristanb JTB J.-T."/>
            <person name="Ricardo R."/>
        </authorList>
    </citation>
    <scope>NUCLEOTIDE SEQUENCE [LARGE SCALE GENOMIC DNA]</scope>
</reference>
<accession>A0A2X0KS27</accession>
<dbReference type="Proteomes" id="UP000249723">
    <property type="component" value="Unassembled WGS sequence"/>
</dbReference>
<dbReference type="AlphaFoldDB" id="A0A2X0KS27"/>
<sequence>MFLRAYRTKSTKLISKQVQLDALGHGFEEEETIPSYLQPSNVTAELPDLSSSTNHPYSNP</sequence>
<dbReference type="EMBL" id="FMWP01000087">
    <property type="protein sequence ID" value="SCZ95717.1"/>
    <property type="molecule type" value="Genomic_DNA"/>
</dbReference>
<proteinExistence type="predicted"/>
<protein>
    <submittedName>
        <fullName evidence="1">BZ3500_MvSof-1268-A1-R1_Chr8-1g09750 protein</fullName>
    </submittedName>
</protein>
<name>A0A2X0KS27_9BASI</name>
<evidence type="ECO:0000313" key="1">
    <source>
        <dbReference type="EMBL" id="SCZ95717.1"/>
    </source>
</evidence>
<organism evidence="1 2">
    <name type="scientific">Microbotryum saponariae</name>
    <dbReference type="NCBI Taxonomy" id="289078"/>
    <lineage>
        <taxon>Eukaryota</taxon>
        <taxon>Fungi</taxon>
        <taxon>Dikarya</taxon>
        <taxon>Basidiomycota</taxon>
        <taxon>Pucciniomycotina</taxon>
        <taxon>Microbotryomycetes</taxon>
        <taxon>Microbotryales</taxon>
        <taxon>Microbotryaceae</taxon>
        <taxon>Microbotryum</taxon>
    </lineage>
</organism>
<evidence type="ECO:0000313" key="2">
    <source>
        <dbReference type="Proteomes" id="UP000249723"/>
    </source>
</evidence>